<gene>
    <name evidence="1" type="ORF">H0G86_010958</name>
</gene>
<dbReference type="Proteomes" id="UP000826661">
    <property type="component" value="Chromosome VI"/>
</dbReference>
<dbReference type="AlphaFoldDB" id="A0A8G0LQU2"/>
<name>A0A8G0LQU2_9HYPO</name>
<keyword evidence="2" id="KW-1185">Reference proteome</keyword>
<accession>A0A8G0LQU2</accession>
<dbReference type="EMBL" id="CP075869">
    <property type="protein sequence ID" value="QYT04021.1"/>
    <property type="molecule type" value="Genomic_DNA"/>
</dbReference>
<evidence type="ECO:0000313" key="1">
    <source>
        <dbReference type="EMBL" id="QYT04021.1"/>
    </source>
</evidence>
<reference evidence="1 2" key="1">
    <citation type="journal article" date="2021" name="BMC Genomics">
        <title>Telomere-to-telomere genome assembly of asparaginase-producing Trichoderma simmonsii.</title>
        <authorList>
            <person name="Chung D."/>
            <person name="Kwon Y.M."/>
            <person name="Yang Y."/>
        </authorList>
    </citation>
    <scope>NUCLEOTIDE SEQUENCE [LARGE SCALE GENOMIC DNA]</scope>
    <source>
        <strain evidence="1 2">GH-Sj1</strain>
    </source>
</reference>
<sequence length="113" mass="12482">MHACNKCKYVERTHAVLSSSRGQLRASTNQQNLNSLSPHGSSCQHVNMYFHVQVVLAQCSEKGQPEDAHLQNCQQLARFSAVCHDATAPMASLACCLTCIHFQGARPPKFSPW</sequence>
<protein>
    <submittedName>
        <fullName evidence="1">Uncharacterized protein</fullName>
    </submittedName>
</protein>
<proteinExistence type="predicted"/>
<organism evidence="1 2">
    <name type="scientific">Trichoderma simmonsii</name>
    <dbReference type="NCBI Taxonomy" id="1491479"/>
    <lineage>
        <taxon>Eukaryota</taxon>
        <taxon>Fungi</taxon>
        <taxon>Dikarya</taxon>
        <taxon>Ascomycota</taxon>
        <taxon>Pezizomycotina</taxon>
        <taxon>Sordariomycetes</taxon>
        <taxon>Hypocreomycetidae</taxon>
        <taxon>Hypocreales</taxon>
        <taxon>Hypocreaceae</taxon>
        <taxon>Trichoderma</taxon>
    </lineage>
</organism>
<evidence type="ECO:0000313" key="2">
    <source>
        <dbReference type="Proteomes" id="UP000826661"/>
    </source>
</evidence>